<keyword evidence="5 11" id="KW-0808">Transferase</keyword>
<comment type="subunit">
    <text evidence="11">Monomer.</text>
</comment>
<keyword evidence="11" id="KW-0963">Cytoplasm</keyword>
<evidence type="ECO:0000256" key="10">
    <source>
        <dbReference type="ARBA" id="ARBA00048567"/>
    </source>
</evidence>
<organism evidence="12 13">
    <name type="scientific">Mesobacillus zeae</name>
    <dbReference type="NCBI Taxonomy" id="1917180"/>
    <lineage>
        <taxon>Bacteria</taxon>
        <taxon>Bacillati</taxon>
        <taxon>Bacillota</taxon>
        <taxon>Bacilli</taxon>
        <taxon>Bacillales</taxon>
        <taxon>Bacillaceae</taxon>
        <taxon>Mesobacillus</taxon>
    </lineage>
</organism>
<dbReference type="GO" id="GO:0004765">
    <property type="term" value="F:shikimate kinase activity"/>
    <property type="evidence" value="ECO:0007669"/>
    <property type="project" value="UniProtKB-UniRule"/>
</dbReference>
<keyword evidence="7 11" id="KW-0418">Kinase</keyword>
<feature type="binding site" evidence="11">
    <location>
        <position position="78"/>
    </location>
    <ligand>
        <name>substrate</name>
    </ligand>
</feature>
<comment type="similarity">
    <text evidence="2 11">Belongs to the shikimate kinase family.</text>
</comment>
<dbReference type="GO" id="GO:0009423">
    <property type="term" value="P:chorismate biosynthetic process"/>
    <property type="evidence" value="ECO:0007669"/>
    <property type="project" value="UniProtKB-UniRule"/>
</dbReference>
<comment type="caution">
    <text evidence="12">The sequence shown here is derived from an EMBL/GenBank/DDBJ whole genome shotgun (WGS) entry which is preliminary data.</text>
</comment>
<dbReference type="InterPro" id="IPR023000">
    <property type="entry name" value="Shikimate_kinase_CS"/>
</dbReference>
<dbReference type="GO" id="GO:0005524">
    <property type="term" value="F:ATP binding"/>
    <property type="evidence" value="ECO:0007669"/>
    <property type="project" value="UniProtKB-UniRule"/>
</dbReference>
<feature type="binding site" evidence="11">
    <location>
        <position position="15"/>
    </location>
    <ligand>
        <name>Mg(2+)</name>
        <dbReference type="ChEBI" id="CHEBI:18420"/>
    </ligand>
</feature>
<keyword evidence="6 11" id="KW-0547">Nucleotide-binding</keyword>
<feature type="binding site" evidence="11">
    <location>
        <position position="134"/>
    </location>
    <ligand>
        <name>substrate</name>
    </ligand>
</feature>
<comment type="function">
    <text evidence="11">Catalyzes the specific phosphorylation of the 3-hydroxyl group of shikimic acid using ATP as a cosubstrate.</text>
</comment>
<dbReference type="PRINTS" id="PR01100">
    <property type="entry name" value="SHIKIMTKNASE"/>
</dbReference>
<evidence type="ECO:0000256" key="7">
    <source>
        <dbReference type="ARBA" id="ARBA00022777"/>
    </source>
</evidence>
<dbReference type="EMBL" id="QWVT01000024">
    <property type="protein sequence ID" value="RID83868.1"/>
    <property type="molecule type" value="Genomic_DNA"/>
</dbReference>
<keyword evidence="11" id="KW-0479">Metal-binding</keyword>
<dbReference type="RefSeq" id="WP_119113643.1">
    <property type="nucleotide sequence ID" value="NZ_CBCSEO010000005.1"/>
</dbReference>
<dbReference type="GO" id="GO:0000287">
    <property type="term" value="F:magnesium ion binding"/>
    <property type="evidence" value="ECO:0007669"/>
    <property type="project" value="UniProtKB-UniRule"/>
</dbReference>
<proteinExistence type="inferred from homology"/>
<evidence type="ECO:0000313" key="13">
    <source>
        <dbReference type="Proteomes" id="UP000265816"/>
    </source>
</evidence>
<keyword evidence="13" id="KW-1185">Reference proteome</keyword>
<comment type="subcellular location">
    <subcellularLocation>
        <location evidence="11">Cytoplasm</location>
    </subcellularLocation>
</comment>
<accession>A0A398B4W6</accession>
<dbReference type="OrthoDB" id="9800332at2"/>
<dbReference type="PANTHER" id="PTHR21087:SF16">
    <property type="entry name" value="SHIKIMATE KINASE 1, CHLOROPLASTIC"/>
    <property type="match status" value="1"/>
</dbReference>
<evidence type="ECO:0000256" key="4">
    <source>
        <dbReference type="ARBA" id="ARBA00022605"/>
    </source>
</evidence>
<evidence type="ECO:0000256" key="9">
    <source>
        <dbReference type="ARBA" id="ARBA00023141"/>
    </source>
</evidence>
<feature type="binding site" evidence="11">
    <location>
        <position position="33"/>
    </location>
    <ligand>
        <name>substrate</name>
    </ligand>
</feature>
<evidence type="ECO:0000256" key="8">
    <source>
        <dbReference type="ARBA" id="ARBA00022840"/>
    </source>
</evidence>
<dbReference type="GO" id="GO:0008652">
    <property type="term" value="P:amino acid biosynthetic process"/>
    <property type="evidence" value="ECO:0007669"/>
    <property type="project" value="UniProtKB-KW"/>
</dbReference>
<dbReference type="GO" id="GO:0005829">
    <property type="term" value="C:cytosol"/>
    <property type="evidence" value="ECO:0007669"/>
    <property type="project" value="TreeGrafter"/>
</dbReference>
<dbReference type="Pfam" id="PF01202">
    <property type="entry name" value="SKI"/>
    <property type="match status" value="1"/>
</dbReference>
<dbReference type="AlphaFoldDB" id="A0A398B4W6"/>
<sequence length="173" mass="19140">MKSIYMTGFMGAGKSTVSRLLAEEMGLAHHDTDEEIVNAAGKSINRIFEEDGEIVFRKLESEILHVLPKENAVIATGGGIIVSEENRIFMRRNGIVIFLYASIEEILERLKEDTTRPLLQGDNKEKAASLYEMRLPLYRETADICAETGGKQAEEIASDIKHCLKGAGLGHTC</sequence>
<dbReference type="InterPro" id="IPR027417">
    <property type="entry name" value="P-loop_NTPase"/>
</dbReference>
<protein>
    <recommendedName>
        <fullName evidence="3 11">Shikimate kinase</fullName>
        <shortName evidence="11">SK</shortName>
        <ecNumber evidence="3 11">2.7.1.71</ecNumber>
    </recommendedName>
</protein>
<dbReference type="SUPFAM" id="SSF52540">
    <property type="entry name" value="P-loop containing nucleoside triphosphate hydrolases"/>
    <property type="match status" value="1"/>
</dbReference>
<feature type="binding site" evidence="11">
    <location>
        <position position="57"/>
    </location>
    <ligand>
        <name>substrate</name>
    </ligand>
</feature>
<evidence type="ECO:0000256" key="5">
    <source>
        <dbReference type="ARBA" id="ARBA00022679"/>
    </source>
</evidence>
<dbReference type="CDD" id="cd00464">
    <property type="entry name" value="SK"/>
    <property type="match status" value="1"/>
</dbReference>
<gene>
    <name evidence="11" type="primary">aroK</name>
    <name evidence="12" type="ORF">D1970_14810</name>
</gene>
<comment type="pathway">
    <text evidence="1 11">Metabolic intermediate biosynthesis; chorismate biosynthesis; chorismate from D-erythrose 4-phosphate and phosphoenolpyruvate: step 5/7.</text>
</comment>
<comment type="cofactor">
    <cofactor evidence="11">
        <name>Mg(2+)</name>
        <dbReference type="ChEBI" id="CHEBI:18420"/>
    </cofactor>
    <text evidence="11">Binds 1 Mg(2+) ion per subunit.</text>
</comment>
<evidence type="ECO:0000313" key="12">
    <source>
        <dbReference type="EMBL" id="RID83868.1"/>
    </source>
</evidence>
<evidence type="ECO:0000256" key="6">
    <source>
        <dbReference type="ARBA" id="ARBA00022741"/>
    </source>
</evidence>
<name>A0A398B4W6_9BACI</name>
<feature type="binding site" evidence="11">
    <location>
        <position position="116"/>
    </location>
    <ligand>
        <name>ATP</name>
        <dbReference type="ChEBI" id="CHEBI:30616"/>
    </ligand>
</feature>
<dbReference type="InterPro" id="IPR000623">
    <property type="entry name" value="Shikimate_kinase/TSH1"/>
</dbReference>
<keyword evidence="4 11" id="KW-0028">Amino-acid biosynthesis</keyword>
<evidence type="ECO:0000256" key="1">
    <source>
        <dbReference type="ARBA" id="ARBA00004842"/>
    </source>
</evidence>
<dbReference type="Proteomes" id="UP000265816">
    <property type="component" value="Unassembled WGS sequence"/>
</dbReference>
<dbReference type="Gene3D" id="3.40.50.300">
    <property type="entry name" value="P-loop containing nucleotide triphosphate hydrolases"/>
    <property type="match status" value="1"/>
</dbReference>
<feature type="binding site" evidence="11">
    <location>
        <begin position="11"/>
        <end position="16"/>
    </location>
    <ligand>
        <name>ATP</name>
        <dbReference type="ChEBI" id="CHEBI:30616"/>
    </ligand>
</feature>
<dbReference type="HAMAP" id="MF_00109">
    <property type="entry name" value="Shikimate_kinase"/>
    <property type="match status" value="1"/>
</dbReference>
<reference evidence="12 13" key="1">
    <citation type="submission" date="2018-08" db="EMBL/GenBank/DDBJ databases">
        <title>Bacillus jemisoniae sp. nov., Bacillus chryseoplanitiae sp. nov., Bacillus resnikiae sp. nov., and Bacillus frankliniae sp. nov., isolated from Viking spacecraft and associated surfaces.</title>
        <authorList>
            <person name="Seuylemezian A."/>
            <person name="Vaishampayan P."/>
        </authorList>
    </citation>
    <scope>NUCLEOTIDE SEQUENCE [LARGE SCALE GENOMIC DNA]</scope>
    <source>
        <strain evidence="12 13">JJ-247</strain>
    </source>
</reference>
<dbReference type="GO" id="GO:0009073">
    <property type="term" value="P:aromatic amino acid family biosynthetic process"/>
    <property type="evidence" value="ECO:0007669"/>
    <property type="project" value="UniProtKB-KW"/>
</dbReference>
<comment type="caution">
    <text evidence="11">Lacks conserved residue(s) required for the propagation of feature annotation.</text>
</comment>
<evidence type="ECO:0000256" key="11">
    <source>
        <dbReference type="HAMAP-Rule" id="MF_00109"/>
    </source>
</evidence>
<evidence type="ECO:0000256" key="2">
    <source>
        <dbReference type="ARBA" id="ARBA00006997"/>
    </source>
</evidence>
<dbReference type="UniPathway" id="UPA00053">
    <property type="reaction ID" value="UER00088"/>
</dbReference>
<dbReference type="EC" id="2.7.1.71" evidence="3 11"/>
<keyword evidence="11" id="KW-0460">Magnesium</keyword>
<dbReference type="PROSITE" id="PS01128">
    <property type="entry name" value="SHIKIMATE_KINASE"/>
    <property type="match status" value="1"/>
</dbReference>
<keyword evidence="8 11" id="KW-0067">ATP-binding</keyword>
<evidence type="ECO:0000256" key="3">
    <source>
        <dbReference type="ARBA" id="ARBA00012154"/>
    </source>
</evidence>
<dbReference type="InterPro" id="IPR031322">
    <property type="entry name" value="Shikimate/glucono_kinase"/>
</dbReference>
<comment type="catalytic activity">
    <reaction evidence="10 11">
        <text>shikimate + ATP = 3-phosphoshikimate + ADP + H(+)</text>
        <dbReference type="Rhea" id="RHEA:13121"/>
        <dbReference type="ChEBI" id="CHEBI:15378"/>
        <dbReference type="ChEBI" id="CHEBI:30616"/>
        <dbReference type="ChEBI" id="CHEBI:36208"/>
        <dbReference type="ChEBI" id="CHEBI:145989"/>
        <dbReference type="ChEBI" id="CHEBI:456216"/>
        <dbReference type="EC" id="2.7.1.71"/>
    </reaction>
</comment>
<keyword evidence="9 11" id="KW-0057">Aromatic amino acid biosynthesis</keyword>
<dbReference type="PANTHER" id="PTHR21087">
    <property type="entry name" value="SHIKIMATE KINASE"/>
    <property type="match status" value="1"/>
</dbReference>